<name>A0A1V9ZKY6_ACHHY</name>
<evidence type="ECO:0000313" key="3">
    <source>
        <dbReference type="Proteomes" id="UP000243579"/>
    </source>
</evidence>
<comment type="caution">
    <text evidence="2">The sequence shown here is derived from an EMBL/GenBank/DDBJ whole genome shotgun (WGS) entry which is preliminary data.</text>
</comment>
<feature type="region of interest" description="Disordered" evidence="1">
    <location>
        <begin position="174"/>
        <end position="193"/>
    </location>
</feature>
<sequence>MMQGKLPLVAAVDSDMDAKAVIRRMRLHQKAPSGPERSDLDVSSFNDLVKAAKSDLAQQEAASKNELEYYRSILEIKKPLVRPMELPTPSTVKLPSLKPVATKPAPTNQERPSSSTSSTSSSSGIRRVKAPPAKIQPLTKAAAKSVKPPPVEAPPVAKPSKRLATKTVGAKVGTPAATVVRPNNAPVPLDGSRGFVTPAQAKAARKGTVKSTLDCVADFDTTEPEVDSAPVWHDDGDNNNGYGSDQDPMLTSAY</sequence>
<proteinExistence type="predicted"/>
<reference evidence="2 3" key="1">
    <citation type="journal article" date="2014" name="Genome Biol. Evol.">
        <title>The secreted proteins of Achlya hypogyna and Thraustotheca clavata identify the ancestral oomycete secretome and reveal gene acquisitions by horizontal gene transfer.</title>
        <authorList>
            <person name="Misner I."/>
            <person name="Blouin N."/>
            <person name="Leonard G."/>
            <person name="Richards T.A."/>
            <person name="Lane C.E."/>
        </authorList>
    </citation>
    <scope>NUCLEOTIDE SEQUENCE [LARGE SCALE GENOMIC DNA]</scope>
    <source>
        <strain evidence="2 3">ATCC 48635</strain>
    </source>
</reference>
<dbReference type="EMBL" id="JNBR01000081">
    <property type="protein sequence ID" value="OQR98649.1"/>
    <property type="molecule type" value="Genomic_DNA"/>
</dbReference>
<feature type="region of interest" description="Disordered" evidence="1">
    <location>
        <begin position="85"/>
        <end position="169"/>
    </location>
</feature>
<organism evidence="2 3">
    <name type="scientific">Achlya hypogyna</name>
    <name type="common">Oomycete</name>
    <name type="synonym">Protoachlya hypogyna</name>
    <dbReference type="NCBI Taxonomy" id="1202772"/>
    <lineage>
        <taxon>Eukaryota</taxon>
        <taxon>Sar</taxon>
        <taxon>Stramenopiles</taxon>
        <taxon>Oomycota</taxon>
        <taxon>Saprolegniomycetes</taxon>
        <taxon>Saprolegniales</taxon>
        <taxon>Achlyaceae</taxon>
        <taxon>Achlya</taxon>
    </lineage>
</organism>
<accession>A0A1V9ZKY6</accession>
<evidence type="ECO:0000256" key="1">
    <source>
        <dbReference type="SAM" id="MobiDB-lite"/>
    </source>
</evidence>
<evidence type="ECO:0000313" key="2">
    <source>
        <dbReference type="EMBL" id="OQR98649.1"/>
    </source>
</evidence>
<feature type="compositionally biased region" description="Low complexity" evidence="1">
    <location>
        <begin position="113"/>
        <end position="123"/>
    </location>
</feature>
<protein>
    <submittedName>
        <fullName evidence="2">Uncharacterized protein</fullName>
    </submittedName>
</protein>
<feature type="region of interest" description="Disordered" evidence="1">
    <location>
        <begin position="221"/>
        <end position="254"/>
    </location>
</feature>
<dbReference type="OrthoDB" id="10425903at2759"/>
<keyword evidence="3" id="KW-1185">Reference proteome</keyword>
<dbReference type="AlphaFoldDB" id="A0A1V9ZKY6"/>
<feature type="compositionally biased region" description="Low complexity" evidence="1">
    <location>
        <begin position="238"/>
        <end position="247"/>
    </location>
</feature>
<feature type="compositionally biased region" description="Pro residues" evidence="1">
    <location>
        <begin position="147"/>
        <end position="157"/>
    </location>
</feature>
<dbReference type="Proteomes" id="UP000243579">
    <property type="component" value="Unassembled WGS sequence"/>
</dbReference>
<gene>
    <name evidence="2" type="ORF">ACHHYP_08240</name>
</gene>